<evidence type="ECO:0000259" key="1">
    <source>
        <dbReference type="SMART" id="SM00943"/>
    </source>
</evidence>
<dbReference type="eggNOG" id="COG5519">
    <property type="taxonomic scope" value="Bacteria"/>
</dbReference>
<name>A8M695_SALAI</name>
<dbReference type="AlphaFoldDB" id="A8M695"/>
<sequence length="290" mass="30792">MLLHAAMEYAERGWPVFMLARSKRPLAGCERCDDKRGYDGHDRDICPCLTCHGFYAATTDPDRITAMIDTAPRGQLALRTGRASDVVVLDVDPRNGGHRGLATLVADGLAPRTAYVITGSDGLHLFYRHPGTPLAAKVPGVPGVDIKTDGGYVVLPPSIHQRTGRPYRWADRGPVQEMPPALATVCQPAPPPTIPTTPTPPVSTRSAGGISHPDLLLASHLDAVARAPEGHRRTTLYGASRGVARMILAHAITKDAGIGALTTAGRKAKQSERDISAAIRGGFRDEGLAA</sequence>
<evidence type="ECO:0000313" key="2">
    <source>
        <dbReference type="EMBL" id="ABV97120.1"/>
    </source>
</evidence>
<dbReference type="OrthoDB" id="3218228at2"/>
<feature type="domain" description="DNA primase/polymerase bifunctional N-terminal" evidence="1">
    <location>
        <begin position="6"/>
        <end position="182"/>
    </location>
</feature>
<organism evidence="2">
    <name type="scientific">Salinispora arenicola (strain CNS-205)</name>
    <dbReference type="NCBI Taxonomy" id="391037"/>
    <lineage>
        <taxon>Bacteria</taxon>
        <taxon>Bacillati</taxon>
        <taxon>Actinomycetota</taxon>
        <taxon>Actinomycetes</taxon>
        <taxon>Micromonosporales</taxon>
        <taxon>Micromonosporaceae</taxon>
        <taxon>Salinispora</taxon>
    </lineage>
</organism>
<dbReference type="Pfam" id="PF09250">
    <property type="entry name" value="Prim-Pol"/>
    <property type="match status" value="1"/>
</dbReference>
<dbReference type="PATRIC" id="fig|391037.6.peg.1231"/>
<accession>A8M695</accession>
<dbReference type="EMBL" id="CP000850">
    <property type="protein sequence ID" value="ABV97120.1"/>
    <property type="molecule type" value="Genomic_DNA"/>
</dbReference>
<dbReference type="KEGG" id="saq:Sare_1213"/>
<dbReference type="SUPFAM" id="SSF56747">
    <property type="entry name" value="Prim-pol domain"/>
    <property type="match status" value="1"/>
</dbReference>
<dbReference type="SMART" id="SM00943">
    <property type="entry name" value="Prim-Pol"/>
    <property type="match status" value="1"/>
</dbReference>
<protein>
    <submittedName>
        <fullName evidence="2">Bifunctional DNA primase/polymerase</fullName>
    </submittedName>
</protein>
<gene>
    <name evidence="2" type="ordered locus">Sare_1213</name>
</gene>
<proteinExistence type="predicted"/>
<dbReference type="InterPro" id="IPR015330">
    <property type="entry name" value="DNA_primase/pol_bifunc_N"/>
</dbReference>
<reference evidence="2" key="1">
    <citation type="submission" date="2007-10" db="EMBL/GenBank/DDBJ databases">
        <title>Complete sequence of Salinispora arenicola CNS-205.</title>
        <authorList>
            <consortium name="US DOE Joint Genome Institute"/>
            <person name="Copeland A."/>
            <person name="Lucas S."/>
            <person name="Lapidus A."/>
            <person name="Barry K."/>
            <person name="Glavina del Rio T."/>
            <person name="Dalin E."/>
            <person name="Tice H."/>
            <person name="Pitluck S."/>
            <person name="Foster B."/>
            <person name="Schmutz J."/>
            <person name="Larimer F."/>
            <person name="Land M."/>
            <person name="Hauser L."/>
            <person name="Kyrpides N."/>
            <person name="Ivanova N."/>
            <person name="Jensen P.R."/>
            <person name="Moore B.S."/>
            <person name="Penn K."/>
            <person name="Jenkins C."/>
            <person name="Udwary D."/>
            <person name="Xiang L."/>
            <person name="Gontang E."/>
            <person name="Richardson P."/>
        </authorList>
    </citation>
    <scope>NUCLEOTIDE SEQUENCE [LARGE SCALE GENOMIC DNA]</scope>
    <source>
        <strain evidence="2">CNS-205</strain>
    </source>
</reference>
<dbReference type="CDD" id="cd04859">
    <property type="entry name" value="Prim_Pol"/>
    <property type="match status" value="1"/>
</dbReference>
<dbReference type="HOGENOM" id="CLU_057861_0_0_11"/>
<dbReference type="STRING" id="391037.Sare_1213"/>